<sequence>MVIVDQSAIQNAEDTEKITEVGCSIGPRSELTACLVSVFQIGLVCSSDSPQDRLDMRNATTELLSIRETFLRSGIHKEQNYSQIHNHRSIEFPKQSESDESKP</sequence>
<organism evidence="1 2">
    <name type="scientific">Vaccinium darrowii</name>
    <dbReference type="NCBI Taxonomy" id="229202"/>
    <lineage>
        <taxon>Eukaryota</taxon>
        <taxon>Viridiplantae</taxon>
        <taxon>Streptophyta</taxon>
        <taxon>Embryophyta</taxon>
        <taxon>Tracheophyta</taxon>
        <taxon>Spermatophyta</taxon>
        <taxon>Magnoliopsida</taxon>
        <taxon>eudicotyledons</taxon>
        <taxon>Gunneridae</taxon>
        <taxon>Pentapetalae</taxon>
        <taxon>asterids</taxon>
        <taxon>Ericales</taxon>
        <taxon>Ericaceae</taxon>
        <taxon>Vaccinioideae</taxon>
        <taxon>Vaccinieae</taxon>
        <taxon>Vaccinium</taxon>
    </lineage>
</organism>
<keyword evidence="2" id="KW-1185">Reference proteome</keyword>
<dbReference type="Proteomes" id="UP000828048">
    <property type="component" value="Chromosome 6"/>
</dbReference>
<protein>
    <submittedName>
        <fullName evidence="1">Uncharacterized protein</fullName>
    </submittedName>
</protein>
<gene>
    <name evidence="1" type="ORF">Vadar_004195</name>
</gene>
<reference evidence="1 2" key="1">
    <citation type="journal article" date="2021" name="Hortic Res">
        <title>High-quality reference genome and annotation aids understanding of berry development for evergreen blueberry (Vaccinium darrowii).</title>
        <authorList>
            <person name="Yu J."/>
            <person name="Hulse-Kemp A.M."/>
            <person name="Babiker E."/>
            <person name="Staton M."/>
        </authorList>
    </citation>
    <scope>NUCLEOTIDE SEQUENCE [LARGE SCALE GENOMIC DNA]</scope>
    <source>
        <strain evidence="2">cv. NJ 8807/NJ 8810</strain>
        <tissue evidence="1">Young leaf</tissue>
    </source>
</reference>
<evidence type="ECO:0000313" key="2">
    <source>
        <dbReference type="Proteomes" id="UP000828048"/>
    </source>
</evidence>
<accession>A0ACB7X801</accession>
<dbReference type="EMBL" id="CM037156">
    <property type="protein sequence ID" value="KAH7836671.1"/>
    <property type="molecule type" value="Genomic_DNA"/>
</dbReference>
<name>A0ACB7X801_9ERIC</name>
<evidence type="ECO:0000313" key="1">
    <source>
        <dbReference type="EMBL" id="KAH7836671.1"/>
    </source>
</evidence>
<proteinExistence type="predicted"/>
<comment type="caution">
    <text evidence="1">The sequence shown here is derived from an EMBL/GenBank/DDBJ whole genome shotgun (WGS) entry which is preliminary data.</text>
</comment>